<dbReference type="OrthoDB" id="310853at2759"/>
<protein>
    <submittedName>
        <fullName evidence="6">Protein timeless-like protein isoform X1</fullName>
    </submittedName>
</protein>
<keyword evidence="7" id="KW-1185">Reference proteome</keyword>
<dbReference type="EMBL" id="JAAIUW010000008">
    <property type="protein sequence ID" value="KAF7821199.1"/>
    <property type="molecule type" value="Genomic_DNA"/>
</dbReference>
<dbReference type="Pfam" id="PF04821">
    <property type="entry name" value="TIMELESS"/>
    <property type="match status" value="1"/>
</dbReference>
<keyword evidence="2" id="KW-0539">Nucleus</keyword>
<keyword evidence="3" id="KW-0131">Cell cycle</keyword>
<dbReference type="PANTHER" id="PTHR22940">
    <property type="entry name" value="TIMEOUT/TIMELESS-2"/>
    <property type="match status" value="1"/>
</dbReference>
<dbReference type="InterPro" id="IPR044998">
    <property type="entry name" value="Timeless"/>
</dbReference>
<gene>
    <name evidence="6" type="ORF">G2W53_026654</name>
</gene>
<accession>A0A834THJ4</accession>
<feature type="compositionally biased region" description="Basic and acidic residues" evidence="4">
    <location>
        <begin position="966"/>
        <end position="977"/>
    </location>
</feature>
<evidence type="ECO:0000256" key="1">
    <source>
        <dbReference type="ARBA" id="ARBA00004123"/>
    </source>
</evidence>
<dbReference type="InterPro" id="IPR006906">
    <property type="entry name" value="Timeless_N"/>
</dbReference>
<dbReference type="GO" id="GO:0043111">
    <property type="term" value="P:replication fork arrest"/>
    <property type="evidence" value="ECO:0007669"/>
    <property type="project" value="TreeGrafter"/>
</dbReference>
<feature type="domain" description="Timeless N-terminal" evidence="5">
    <location>
        <begin position="27"/>
        <end position="284"/>
    </location>
</feature>
<organism evidence="6 7">
    <name type="scientific">Senna tora</name>
    <dbReference type="NCBI Taxonomy" id="362788"/>
    <lineage>
        <taxon>Eukaryota</taxon>
        <taxon>Viridiplantae</taxon>
        <taxon>Streptophyta</taxon>
        <taxon>Embryophyta</taxon>
        <taxon>Tracheophyta</taxon>
        <taxon>Spermatophyta</taxon>
        <taxon>Magnoliopsida</taxon>
        <taxon>eudicotyledons</taxon>
        <taxon>Gunneridae</taxon>
        <taxon>Pentapetalae</taxon>
        <taxon>rosids</taxon>
        <taxon>fabids</taxon>
        <taxon>Fabales</taxon>
        <taxon>Fabaceae</taxon>
        <taxon>Caesalpinioideae</taxon>
        <taxon>Cassia clade</taxon>
        <taxon>Senna</taxon>
    </lineage>
</organism>
<reference evidence="6" key="1">
    <citation type="submission" date="2020-09" db="EMBL/GenBank/DDBJ databases">
        <title>Genome-Enabled Discovery of Anthraquinone Biosynthesis in Senna tora.</title>
        <authorList>
            <person name="Kang S.-H."/>
            <person name="Pandey R.P."/>
            <person name="Lee C.-M."/>
            <person name="Sim J.-S."/>
            <person name="Jeong J.-T."/>
            <person name="Choi B.-S."/>
            <person name="Jung M."/>
            <person name="Ginzburg D."/>
            <person name="Zhao K."/>
            <person name="Won S.Y."/>
            <person name="Oh T.-J."/>
            <person name="Yu Y."/>
            <person name="Kim N.-H."/>
            <person name="Lee O.R."/>
            <person name="Lee T.-H."/>
            <person name="Bashyal P."/>
            <person name="Kim T.-S."/>
            <person name="Lee W.-H."/>
            <person name="Kawkins C."/>
            <person name="Kim C.-K."/>
            <person name="Kim J.S."/>
            <person name="Ahn B.O."/>
            <person name="Rhee S.Y."/>
            <person name="Sohng J.K."/>
        </authorList>
    </citation>
    <scope>NUCLEOTIDE SEQUENCE</scope>
    <source>
        <tissue evidence="6">Leaf</tissue>
    </source>
</reference>
<evidence type="ECO:0000313" key="7">
    <source>
        <dbReference type="Proteomes" id="UP000634136"/>
    </source>
</evidence>
<dbReference type="GO" id="GO:0000076">
    <property type="term" value="P:DNA replication checkpoint signaling"/>
    <property type="evidence" value="ECO:0007669"/>
    <property type="project" value="TreeGrafter"/>
</dbReference>
<dbReference type="PANTHER" id="PTHR22940:SF4">
    <property type="entry name" value="PROTEIN TIMELESS HOMOLOG"/>
    <property type="match status" value="1"/>
</dbReference>
<evidence type="ECO:0000313" key="6">
    <source>
        <dbReference type="EMBL" id="KAF7821199.1"/>
    </source>
</evidence>
<comment type="subcellular location">
    <subcellularLocation>
        <location evidence="1">Nucleus</location>
    </subcellularLocation>
</comment>
<dbReference type="GO" id="GO:0006281">
    <property type="term" value="P:DNA repair"/>
    <property type="evidence" value="ECO:0007669"/>
    <property type="project" value="TreeGrafter"/>
</dbReference>
<comment type="caution">
    <text evidence="6">The sequence shown here is derived from an EMBL/GenBank/DDBJ whole genome shotgun (WGS) entry which is preliminary data.</text>
</comment>
<evidence type="ECO:0000256" key="4">
    <source>
        <dbReference type="SAM" id="MobiDB-lite"/>
    </source>
</evidence>
<dbReference type="AlphaFoldDB" id="A0A834THJ4"/>
<proteinExistence type="predicted"/>
<feature type="region of interest" description="Disordered" evidence="4">
    <location>
        <begin position="957"/>
        <end position="982"/>
    </location>
</feature>
<evidence type="ECO:0000256" key="3">
    <source>
        <dbReference type="ARBA" id="ARBA00023306"/>
    </source>
</evidence>
<sequence>METEGLSVTCAGLGIIEEDENGNITGYSKGEYCLDNLKDLLRFLRRDDPQTRDVFKQVCKWNIVSKDLIPIIEYCQEDRNLLLNAVKVLVFLTMPIEPTSTDISQQLEYLWELKSSITNSDVVAVIVLFLEGPLENLESDAFTEDDWKLVQLVLTLIRNILAVQEIPLQQKSGGSASQLLSLRDRFQELLFRESVMDIILVITHYVGGSSVYLRQDNLLLLEIFHYIFMGQEPELIVRAHLDGLKVDEDSQMSLNSLKSFVEEEERMRSRLNNMNRHSQFSGTFARLTMDGSKAVIKGNPNSSRNILKTQNVTRGPAKKVAWDYPKLPPTKDKILELLHGFVNQFLSGGYNVLMQSIREDIEKEHPAIQKSDVVMFFQVAEFATSFQFYKYSASKRKNEVDMLENHGDKKADSIDFNGQICGPIAVTMNEAMFQLVISEWRHAFDGLKETNNFKFLSAAGSLMKKMIHILDLILQLFPEDFKEPQTARILLYKLFYDQTAEGMTQFLLNLMKTFDAHKQPKSDLADLVEIIHKVVKLMEKLQTRGTLRVSRKSRKVKKKIVEGGGKGCKPFEDHSGAENEIGISIPLQLHEKQPSQKEYLPNKISGGEEDNVVPDNANQHEKNVKEDENTLGGLTPIDNKNCENANEDLLCGTSDFSGDELLTATDEVDFKVSTLISALANHNVVQKVCWLLKFYKSNSLATNHYIICILRRISEDLELQPMLYQLSLLTTFYDILVEQKTCPCEEYANIVDFLTNLVRKMLKKMKKQPLLFVEVLFWKTRRECHYINAEYLLNELGYLKKQSGNWDCTHVDGETASSPAKLWTRRSIADALGEDEADTVITHDLGYQKSEENLDADEPLSTSSNQFKGEGIANGVTDLQKSLNSKGNLLGQHLQKRKRVHAFSEDQEALIRALHEQFKGHRRCSYMIAKELDVDGKFTPRQVSRKLKQLGLSVPQKKSFGGNMLPKDEDLHETSTDREDESDDVTLISLVKSLVLDVLIEHMQEATPRCMLYADDIVLVGDSKEEGLYCFKASCDNSMFFNWKKMENSRISSEEIQKQSCKEKLSKDHSDDDMLSSVLKYPKKANYCHRLRHAKLKDVFKVSWDARRDVKTCKSRRVNHERNCFLLRFTLSRSHRGIPVISVGHCWYKQPLSPVKYPGQEWNNFLLISRCQEMTCFPPMAHLHGKTGRSLKSMSDERQTIRTRETFMDNDSLNGGTTNVLEAESRVRFSNTHQVEHQEVDDELVDSEDDVVTTGFFPDNAVSRRKLRMVIDPEEDD</sequence>
<evidence type="ECO:0000256" key="2">
    <source>
        <dbReference type="ARBA" id="ARBA00023242"/>
    </source>
</evidence>
<dbReference type="GO" id="GO:0003677">
    <property type="term" value="F:DNA binding"/>
    <property type="evidence" value="ECO:0007669"/>
    <property type="project" value="TreeGrafter"/>
</dbReference>
<evidence type="ECO:0000259" key="5">
    <source>
        <dbReference type="Pfam" id="PF04821"/>
    </source>
</evidence>
<dbReference type="GO" id="GO:0031298">
    <property type="term" value="C:replication fork protection complex"/>
    <property type="evidence" value="ECO:0007669"/>
    <property type="project" value="TreeGrafter"/>
</dbReference>
<name>A0A834THJ4_9FABA</name>
<dbReference type="Proteomes" id="UP000634136">
    <property type="component" value="Unassembled WGS sequence"/>
</dbReference>